<dbReference type="EMBL" id="KV426480">
    <property type="protein sequence ID" value="KZV80450.1"/>
    <property type="molecule type" value="Genomic_DNA"/>
</dbReference>
<evidence type="ECO:0000313" key="3">
    <source>
        <dbReference type="Proteomes" id="UP000077266"/>
    </source>
</evidence>
<keyword evidence="1" id="KW-1133">Transmembrane helix</keyword>
<evidence type="ECO:0000256" key="1">
    <source>
        <dbReference type="SAM" id="Phobius"/>
    </source>
</evidence>
<feature type="transmembrane region" description="Helical" evidence="1">
    <location>
        <begin position="141"/>
        <end position="159"/>
    </location>
</feature>
<keyword evidence="1" id="KW-0812">Transmembrane</keyword>
<organism evidence="2 3">
    <name type="scientific">Exidia glandulosa HHB12029</name>
    <dbReference type="NCBI Taxonomy" id="1314781"/>
    <lineage>
        <taxon>Eukaryota</taxon>
        <taxon>Fungi</taxon>
        <taxon>Dikarya</taxon>
        <taxon>Basidiomycota</taxon>
        <taxon>Agaricomycotina</taxon>
        <taxon>Agaricomycetes</taxon>
        <taxon>Auriculariales</taxon>
        <taxon>Exidiaceae</taxon>
        <taxon>Exidia</taxon>
    </lineage>
</organism>
<protein>
    <submittedName>
        <fullName evidence="2">Uncharacterized protein</fullName>
    </submittedName>
</protein>
<evidence type="ECO:0000313" key="2">
    <source>
        <dbReference type="EMBL" id="KZV80450.1"/>
    </source>
</evidence>
<reference evidence="2 3" key="1">
    <citation type="journal article" date="2016" name="Mol. Biol. Evol.">
        <title>Comparative Genomics of Early-Diverging Mushroom-Forming Fungi Provides Insights into the Origins of Lignocellulose Decay Capabilities.</title>
        <authorList>
            <person name="Nagy L.G."/>
            <person name="Riley R."/>
            <person name="Tritt A."/>
            <person name="Adam C."/>
            <person name="Daum C."/>
            <person name="Floudas D."/>
            <person name="Sun H."/>
            <person name="Yadav J.S."/>
            <person name="Pangilinan J."/>
            <person name="Larsson K.H."/>
            <person name="Matsuura K."/>
            <person name="Barry K."/>
            <person name="Labutti K."/>
            <person name="Kuo R."/>
            <person name="Ohm R.A."/>
            <person name="Bhattacharya S.S."/>
            <person name="Shirouzu T."/>
            <person name="Yoshinaga Y."/>
            <person name="Martin F.M."/>
            <person name="Grigoriev I.V."/>
            <person name="Hibbett D.S."/>
        </authorList>
    </citation>
    <scope>NUCLEOTIDE SEQUENCE [LARGE SCALE GENOMIC DNA]</scope>
    <source>
        <strain evidence="2 3">HHB12029</strain>
    </source>
</reference>
<keyword evidence="1" id="KW-0472">Membrane</keyword>
<dbReference type="InParanoid" id="A0A165BED1"/>
<dbReference type="AlphaFoldDB" id="A0A165BED1"/>
<keyword evidence="3" id="KW-1185">Reference proteome</keyword>
<name>A0A165BED1_EXIGL</name>
<accession>A0A165BED1</accession>
<feature type="transmembrane region" description="Helical" evidence="1">
    <location>
        <begin position="112"/>
        <end position="135"/>
    </location>
</feature>
<gene>
    <name evidence="2" type="ORF">EXIGLDRAFT_705172</name>
</gene>
<feature type="transmembrane region" description="Helical" evidence="1">
    <location>
        <begin position="212"/>
        <end position="234"/>
    </location>
</feature>
<feature type="transmembrane region" description="Helical" evidence="1">
    <location>
        <begin position="79"/>
        <end position="100"/>
    </location>
</feature>
<sequence length="304" mass="33218">MEIRNVNDTLAVHDRNNSFITAAHNIASFTHPLLKDPVLTLSCYIILPTWSTTSHVTFEPQRRHASFMTTLHDGGWTKYAYFASKLCTTVVIVVGGVSTVTSHISPKICRAILTVEGVAGFLSGSFSDILLIIRALLIVNIGIYAAAVAATSSVTYIYIPSIESFNIPQLNGSCFLKYSHPIAYTTLSRVLALFKVREAHRHLHQLGERTSIFVLLVQGNIQYYAIIVIAYVAATILMLCTPIDQAGSYSLVTVSAAGIFGPKLLRDMRQMLVHGDGDPTLKTLASLRSTENADPEAVVLVLRP</sequence>
<proteinExistence type="predicted"/>
<dbReference type="Proteomes" id="UP000077266">
    <property type="component" value="Unassembled WGS sequence"/>
</dbReference>